<dbReference type="GO" id="GO:0009451">
    <property type="term" value="P:RNA modification"/>
    <property type="evidence" value="ECO:0007669"/>
    <property type="project" value="InterPro"/>
</dbReference>
<dbReference type="Pfam" id="PF20431">
    <property type="entry name" value="E_motif"/>
    <property type="match status" value="1"/>
</dbReference>
<evidence type="ECO:0000313" key="1">
    <source>
        <dbReference type="EMBL" id="KAK9049019.1"/>
    </source>
</evidence>
<dbReference type="Gene3D" id="1.25.40.10">
    <property type="entry name" value="Tetratricopeptide repeat domain"/>
    <property type="match status" value="1"/>
</dbReference>
<dbReference type="PANTHER" id="PTHR47926:SF371">
    <property type="entry name" value="TETRATRICOPEPTIDE REPEAT-LIKE SUPERFAMILY PROTEIN"/>
    <property type="match status" value="1"/>
</dbReference>
<proteinExistence type="predicted"/>
<reference evidence="1 2" key="1">
    <citation type="submission" date="2024-04" db="EMBL/GenBank/DDBJ databases">
        <title>The reference genome of an endangered Asteraceae, Deinandra increscens subsp. villosa, native to the Central Coast of California.</title>
        <authorList>
            <person name="Guilliams M."/>
            <person name="Hasenstab-Lehman K."/>
            <person name="Meyer R."/>
            <person name="Mcevoy S."/>
        </authorList>
    </citation>
    <scope>NUCLEOTIDE SEQUENCE [LARGE SCALE GENOMIC DNA]</scope>
    <source>
        <tissue evidence="1">Leaf</tissue>
    </source>
</reference>
<dbReference type="EMBL" id="JBCNJP010008873">
    <property type="protein sequence ID" value="KAK9049019.1"/>
    <property type="molecule type" value="Genomic_DNA"/>
</dbReference>
<dbReference type="GO" id="GO:0003723">
    <property type="term" value="F:RNA binding"/>
    <property type="evidence" value="ECO:0007669"/>
    <property type="project" value="InterPro"/>
</dbReference>
<dbReference type="PANTHER" id="PTHR47926">
    <property type="entry name" value="PENTATRICOPEPTIDE REPEAT-CONTAINING PROTEIN"/>
    <property type="match status" value="1"/>
</dbReference>
<gene>
    <name evidence="1" type="ORF">SSX86_032016</name>
</gene>
<dbReference type="InterPro" id="IPR046848">
    <property type="entry name" value="E_motif"/>
</dbReference>
<organism evidence="1 2">
    <name type="scientific">Deinandra increscens subsp. villosa</name>
    <dbReference type="NCBI Taxonomy" id="3103831"/>
    <lineage>
        <taxon>Eukaryota</taxon>
        <taxon>Viridiplantae</taxon>
        <taxon>Streptophyta</taxon>
        <taxon>Embryophyta</taxon>
        <taxon>Tracheophyta</taxon>
        <taxon>Spermatophyta</taxon>
        <taxon>Magnoliopsida</taxon>
        <taxon>eudicotyledons</taxon>
        <taxon>Gunneridae</taxon>
        <taxon>Pentapetalae</taxon>
        <taxon>asterids</taxon>
        <taxon>campanulids</taxon>
        <taxon>Asterales</taxon>
        <taxon>Asteraceae</taxon>
        <taxon>Asteroideae</taxon>
        <taxon>Heliantheae alliance</taxon>
        <taxon>Madieae</taxon>
        <taxon>Madiinae</taxon>
        <taxon>Deinandra</taxon>
    </lineage>
</organism>
<dbReference type="InterPro" id="IPR011990">
    <property type="entry name" value="TPR-like_helical_dom_sf"/>
</dbReference>
<dbReference type="InterPro" id="IPR046960">
    <property type="entry name" value="PPR_At4g14850-like_plant"/>
</dbReference>
<comment type="caution">
    <text evidence="1">The sequence shown here is derived from an EMBL/GenBank/DDBJ whole genome shotgun (WGS) entry which is preliminary data.</text>
</comment>
<evidence type="ECO:0000313" key="2">
    <source>
        <dbReference type="Proteomes" id="UP001408789"/>
    </source>
</evidence>
<protein>
    <submittedName>
        <fullName evidence="1">Uncharacterized protein</fullName>
    </submittedName>
</protein>
<accession>A0AAP0GI57</accession>
<sequence length="262" mass="29826">MAYARQLFDQIPDPNIAPWNAMFKGYIGNEMYMDVVLLFGHIINTNVKRNYFIIPMVLKSCVKLSALRNGEKVHCFVLIELEPENPSNYVMLSNIYGDAKRWGDLARSKVAMRNTGAKKLPGCSLIEVDDGVVEFYAFDERHLKTEEIYSAIKSLIKVSKDTTYMQELMEHQAMLWDGTICFAKRLGFVGVFVALLCVVLVDLLEKERSIHKGTSYRMGADLTSQRTEENAIVENYICGEETVNEMMAVETGTYRWMALEVG</sequence>
<dbReference type="Proteomes" id="UP001408789">
    <property type="component" value="Unassembled WGS sequence"/>
</dbReference>
<name>A0AAP0GI57_9ASTR</name>
<dbReference type="AlphaFoldDB" id="A0AAP0GI57"/>
<keyword evidence="2" id="KW-1185">Reference proteome</keyword>